<evidence type="ECO:0000256" key="9">
    <source>
        <dbReference type="ARBA" id="ARBA00030407"/>
    </source>
</evidence>
<gene>
    <name evidence="13" type="ORF">ACFOMD_12715</name>
</gene>
<evidence type="ECO:0000256" key="5">
    <source>
        <dbReference type="ARBA" id="ARBA00023150"/>
    </source>
</evidence>
<comment type="similarity">
    <text evidence="2">Belongs to the MoaE family.</text>
</comment>
<dbReference type="Proteomes" id="UP001595615">
    <property type="component" value="Unassembled WGS sequence"/>
</dbReference>
<dbReference type="PANTHER" id="PTHR23404">
    <property type="entry name" value="MOLYBDOPTERIN SYNTHASE RELATED"/>
    <property type="match status" value="1"/>
</dbReference>
<evidence type="ECO:0000256" key="7">
    <source>
        <dbReference type="ARBA" id="ARBA00026066"/>
    </source>
</evidence>
<dbReference type="Pfam" id="PF02391">
    <property type="entry name" value="MoaE"/>
    <property type="match status" value="1"/>
</dbReference>
<organism evidence="13 14">
    <name type="scientific">Sphingoaurantiacus capsulatus</name>
    <dbReference type="NCBI Taxonomy" id="1771310"/>
    <lineage>
        <taxon>Bacteria</taxon>
        <taxon>Pseudomonadati</taxon>
        <taxon>Pseudomonadota</taxon>
        <taxon>Alphaproteobacteria</taxon>
        <taxon>Sphingomonadales</taxon>
        <taxon>Sphingosinicellaceae</taxon>
        <taxon>Sphingoaurantiacus</taxon>
    </lineage>
</organism>
<evidence type="ECO:0000256" key="6">
    <source>
        <dbReference type="ARBA" id="ARBA00025448"/>
    </source>
</evidence>
<dbReference type="SUPFAM" id="SSF54690">
    <property type="entry name" value="Molybdopterin synthase subunit MoaE"/>
    <property type="match status" value="1"/>
</dbReference>
<name>A0ABV7XBB0_9SPHN</name>
<dbReference type="InterPro" id="IPR003448">
    <property type="entry name" value="Mopterin_biosynth_MoaE"/>
</dbReference>
<comment type="caution">
    <text evidence="13">The sequence shown here is derived from an EMBL/GenBank/DDBJ whole genome shotgun (WGS) entry which is preliminary data.</text>
</comment>
<dbReference type="EMBL" id="JBHRXV010000011">
    <property type="protein sequence ID" value="MFC3713440.1"/>
    <property type="molecule type" value="Genomic_DNA"/>
</dbReference>
<evidence type="ECO:0000256" key="4">
    <source>
        <dbReference type="ARBA" id="ARBA00013858"/>
    </source>
</evidence>
<keyword evidence="5" id="KW-0501">Molybdenum cofactor biosynthesis</keyword>
<dbReference type="Gene3D" id="3.90.1170.40">
    <property type="entry name" value="Molybdopterin biosynthesis MoaE subunit"/>
    <property type="match status" value="1"/>
</dbReference>
<dbReference type="RefSeq" id="WP_380861938.1">
    <property type="nucleotide sequence ID" value="NZ_JBHRXV010000011.1"/>
</dbReference>
<dbReference type="EC" id="2.8.1.12" evidence="3"/>
<comment type="function">
    <text evidence="6">Converts molybdopterin precursor Z into molybdopterin. This requires the incorporation of two sulfur atoms into precursor Z to generate a dithiolene group. The sulfur is provided by MoaD.</text>
</comment>
<evidence type="ECO:0000313" key="14">
    <source>
        <dbReference type="Proteomes" id="UP001595615"/>
    </source>
</evidence>
<comment type="catalytic activity">
    <reaction evidence="12">
        <text>2 [molybdopterin-synthase sulfur-carrier protein]-C-terminal-Gly-aminoethanethioate + cyclic pyranopterin phosphate + H2O = molybdopterin + 2 [molybdopterin-synthase sulfur-carrier protein]-C-terminal Gly-Gly + 2 H(+)</text>
        <dbReference type="Rhea" id="RHEA:26333"/>
        <dbReference type="Rhea" id="RHEA-COMP:12202"/>
        <dbReference type="Rhea" id="RHEA-COMP:19907"/>
        <dbReference type="ChEBI" id="CHEBI:15377"/>
        <dbReference type="ChEBI" id="CHEBI:15378"/>
        <dbReference type="ChEBI" id="CHEBI:58698"/>
        <dbReference type="ChEBI" id="CHEBI:59648"/>
        <dbReference type="ChEBI" id="CHEBI:90778"/>
        <dbReference type="ChEBI" id="CHEBI:232372"/>
        <dbReference type="EC" id="2.8.1.12"/>
    </reaction>
</comment>
<evidence type="ECO:0000256" key="3">
    <source>
        <dbReference type="ARBA" id="ARBA00011950"/>
    </source>
</evidence>
<evidence type="ECO:0000256" key="10">
    <source>
        <dbReference type="ARBA" id="ARBA00030781"/>
    </source>
</evidence>
<proteinExistence type="inferred from homology"/>
<dbReference type="CDD" id="cd00756">
    <property type="entry name" value="MoaE"/>
    <property type="match status" value="1"/>
</dbReference>
<evidence type="ECO:0000256" key="11">
    <source>
        <dbReference type="ARBA" id="ARBA00032474"/>
    </source>
</evidence>
<evidence type="ECO:0000256" key="12">
    <source>
        <dbReference type="ARBA" id="ARBA00049878"/>
    </source>
</evidence>
<reference evidence="14" key="1">
    <citation type="journal article" date="2019" name="Int. J. Syst. Evol. Microbiol.">
        <title>The Global Catalogue of Microorganisms (GCM) 10K type strain sequencing project: providing services to taxonomists for standard genome sequencing and annotation.</title>
        <authorList>
            <consortium name="The Broad Institute Genomics Platform"/>
            <consortium name="The Broad Institute Genome Sequencing Center for Infectious Disease"/>
            <person name="Wu L."/>
            <person name="Ma J."/>
        </authorList>
    </citation>
    <scope>NUCLEOTIDE SEQUENCE [LARGE SCALE GENOMIC DNA]</scope>
    <source>
        <strain evidence="14">KCTC 42644</strain>
    </source>
</reference>
<protein>
    <recommendedName>
        <fullName evidence="4">Molybdopterin synthase catalytic subunit</fullName>
        <ecNumber evidence="3">2.8.1.12</ecNumber>
    </recommendedName>
    <alternativeName>
        <fullName evidence="10">MPT synthase subunit 2</fullName>
    </alternativeName>
    <alternativeName>
        <fullName evidence="8">Molybdenum cofactor biosynthesis protein E</fullName>
    </alternativeName>
    <alternativeName>
        <fullName evidence="9">Molybdopterin-converting factor large subunit</fullName>
    </alternativeName>
    <alternativeName>
        <fullName evidence="11">Molybdopterin-converting factor subunit 2</fullName>
    </alternativeName>
</protein>
<accession>A0ABV7XBB0</accession>
<evidence type="ECO:0000256" key="2">
    <source>
        <dbReference type="ARBA" id="ARBA00005426"/>
    </source>
</evidence>
<comment type="pathway">
    <text evidence="1">Cofactor biosynthesis; molybdopterin biosynthesis.</text>
</comment>
<evidence type="ECO:0000256" key="1">
    <source>
        <dbReference type="ARBA" id="ARBA00005046"/>
    </source>
</evidence>
<keyword evidence="14" id="KW-1185">Reference proteome</keyword>
<sequence length="147" mass="16276">MIDVRVQADDFDPGAEIERLHAGRGDIGAVASFTGLVRGGDIVAMTLEHYPGMTERQLRAIADDAATRWPLDGIVIVHRHGRLLPGERIVLVAVASSHRAAAFEACAFLMDWLKTQAPFWKREESDEGDRWVEAKVSDDAAAARWQR</sequence>
<comment type="subunit">
    <text evidence="7">Heterotetramer of 2 MoaD subunits and 2 MoaE subunits. Also stable as homodimer. The enzyme changes between these two forms during catalysis.</text>
</comment>
<evidence type="ECO:0000313" key="13">
    <source>
        <dbReference type="EMBL" id="MFC3713440.1"/>
    </source>
</evidence>
<evidence type="ECO:0000256" key="8">
    <source>
        <dbReference type="ARBA" id="ARBA00029745"/>
    </source>
</evidence>
<dbReference type="InterPro" id="IPR036563">
    <property type="entry name" value="MoaE_sf"/>
</dbReference>